<evidence type="ECO:0000256" key="3">
    <source>
        <dbReference type="ARBA" id="ARBA00023159"/>
    </source>
</evidence>
<evidence type="ECO:0000256" key="5">
    <source>
        <dbReference type="ARBA" id="ARBA00023242"/>
    </source>
</evidence>
<dbReference type="PANTHER" id="PTHR24411">
    <property type="entry name" value="NUCLEAR FACTOR ERYTHROID 2-RELATED FACTOR"/>
    <property type="match status" value="1"/>
</dbReference>
<feature type="compositionally biased region" description="Polar residues" evidence="6">
    <location>
        <begin position="597"/>
        <end position="606"/>
    </location>
</feature>
<feature type="region of interest" description="Disordered" evidence="6">
    <location>
        <begin position="1121"/>
        <end position="1156"/>
    </location>
</feature>
<keyword evidence="5" id="KW-0539">Nucleus</keyword>
<accession>A0A1J1HL86</accession>
<feature type="region of interest" description="Disordered" evidence="6">
    <location>
        <begin position="442"/>
        <end position="471"/>
    </location>
</feature>
<feature type="domain" description="BZIP" evidence="7">
    <location>
        <begin position="1020"/>
        <end position="1083"/>
    </location>
</feature>
<reference evidence="8 9" key="1">
    <citation type="submission" date="2015-04" db="EMBL/GenBank/DDBJ databases">
        <authorList>
            <person name="Syromyatnikov M.Y."/>
            <person name="Popov V.N."/>
        </authorList>
    </citation>
    <scope>NUCLEOTIDE SEQUENCE [LARGE SCALE GENOMIC DNA]</scope>
</reference>
<keyword evidence="4" id="KW-0804">Transcription</keyword>
<keyword evidence="3" id="KW-0010">Activator</keyword>
<dbReference type="SUPFAM" id="SSF47454">
    <property type="entry name" value="A DNA-binding domain in eukaryotic transcription factors"/>
    <property type="match status" value="1"/>
</dbReference>
<dbReference type="Proteomes" id="UP000183832">
    <property type="component" value="Unassembled WGS sequence"/>
</dbReference>
<dbReference type="OrthoDB" id="7458135at2759"/>
<evidence type="ECO:0000256" key="4">
    <source>
        <dbReference type="ARBA" id="ARBA00023163"/>
    </source>
</evidence>
<feature type="region of interest" description="Disordered" evidence="6">
    <location>
        <begin position="938"/>
        <end position="978"/>
    </location>
</feature>
<dbReference type="GO" id="GO:0000978">
    <property type="term" value="F:RNA polymerase II cis-regulatory region sequence-specific DNA binding"/>
    <property type="evidence" value="ECO:0007669"/>
    <property type="project" value="InterPro"/>
</dbReference>
<evidence type="ECO:0000256" key="2">
    <source>
        <dbReference type="ARBA" id="ARBA00023125"/>
    </source>
</evidence>
<evidence type="ECO:0000313" key="8">
    <source>
        <dbReference type="EMBL" id="CRK88172.1"/>
    </source>
</evidence>
<dbReference type="InterPro" id="IPR047167">
    <property type="entry name" value="NFE2-like"/>
</dbReference>
<dbReference type="PROSITE" id="PS50217">
    <property type="entry name" value="BZIP"/>
    <property type="match status" value="1"/>
</dbReference>
<dbReference type="AlphaFoldDB" id="A0A1J1HL86"/>
<feature type="compositionally biased region" description="Low complexity" evidence="6">
    <location>
        <begin position="1124"/>
        <end position="1145"/>
    </location>
</feature>
<protein>
    <submittedName>
        <fullName evidence="8">CLUMA_CG001957, isoform A</fullName>
    </submittedName>
</protein>
<name>A0A1J1HL86_9DIPT</name>
<evidence type="ECO:0000256" key="6">
    <source>
        <dbReference type="SAM" id="MobiDB-lite"/>
    </source>
</evidence>
<dbReference type="PANTHER" id="PTHR24411:SF55">
    <property type="entry name" value="SEGMENTATION PROTEIN CAP'N'COLLAR"/>
    <property type="match status" value="1"/>
</dbReference>
<feature type="compositionally biased region" description="Basic and acidic residues" evidence="6">
    <location>
        <begin position="959"/>
        <end position="978"/>
    </location>
</feature>
<dbReference type="InterPro" id="IPR004826">
    <property type="entry name" value="bZIP_Maf"/>
</dbReference>
<feature type="compositionally biased region" description="Polar residues" evidence="6">
    <location>
        <begin position="750"/>
        <end position="762"/>
    </location>
</feature>
<feature type="compositionally biased region" description="Polar residues" evidence="6">
    <location>
        <begin position="1146"/>
        <end position="1156"/>
    </location>
</feature>
<dbReference type="SMART" id="SM00338">
    <property type="entry name" value="BRLZ"/>
    <property type="match status" value="1"/>
</dbReference>
<feature type="compositionally biased region" description="Basic and acidic residues" evidence="6">
    <location>
        <begin position="443"/>
        <end position="465"/>
    </location>
</feature>
<dbReference type="STRING" id="568069.A0A1J1HL86"/>
<keyword evidence="2" id="KW-0238">DNA-binding</keyword>
<dbReference type="InterPro" id="IPR004827">
    <property type="entry name" value="bZIP"/>
</dbReference>
<feature type="compositionally biased region" description="Basic residues" evidence="6">
    <location>
        <begin position="607"/>
        <end position="617"/>
    </location>
</feature>
<dbReference type="FunFam" id="1.10.880.10:FF:000004">
    <property type="entry name" value="Nuclear factor, erythroid 2"/>
    <property type="match status" value="1"/>
</dbReference>
<organism evidence="8 9">
    <name type="scientific">Clunio marinus</name>
    <dbReference type="NCBI Taxonomy" id="568069"/>
    <lineage>
        <taxon>Eukaryota</taxon>
        <taxon>Metazoa</taxon>
        <taxon>Ecdysozoa</taxon>
        <taxon>Arthropoda</taxon>
        <taxon>Hexapoda</taxon>
        <taxon>Insecta</taxon>
        <taxon>Pterygota</taxon>
        <taxon>Neoptera</taxon>
        <taxon>Endopterygota</taxon>
        <taxon>Diptera</taxon>
        <taxon>Nematocera</taxon>
        <taxon>Chironomoidea</taxon>
        <taxon>Chironomidae</taxon>
        <taxon>Clunio</taxon>
    </lineage>
</organism>
<proteinExistence type="predicted"/>
<dbReference type="InterPro" id="IPR008917">
    <property type="entry name" value="TF_DNA-bd_sf"/>
</dbReference>
<evidence type="ECO:0000259" key="7">
    <source>
        <dbReference type="PROSITE" id="PS50217"/>
    </source>
</evidence>
<feature type="region of interest" description="Disordered" evidence="6">
    <location>
        <begin position="750"/>
        <end position="781"/>
    </location>
</feature>
<feature type="region of interest" description="Disordered" evidence="6">
    <location>
        <begin position="597"/>
        <end position="619"/>
    </location>
</feature>
<dbReference type="Pfam" id="PF03131">
    <property type="entry name" value="bZIP_Maf"/>
    <property type="match status" value="1"/>
</dbReference>
<evidence type="ECO:0000313" key="9">
    <source>
        <dbReference type="Proteomes" id="UP000183832"/>
    </source>
</evidence>
<dbReference type="CDD" id="cd14698">
    <property type="entry name" value="bZIP_CNC"/>
    <property type="match status" value="1"/>
</dbReference>
<dbReference type="EMBL" id="CVRI01000006">
    <property type="protein sequence ID" value="CRK88172.1"/>
    <property type="molecule type" value="Genomic_DNA"/>
</dbReference>
<dbReference type="GO" id="GO:0000981">
    <property type="term" value="F:DNA-binding transcription factor activity, RNA polymerase II-specific"/>
    <property type="evidence" value="ECO:0007669"/>
    <property type="project" value="TreeGrafter"/>
</dbReference>
<keyword evidence="9" id="KW-1185">Reference proteome</keyword>
<gene>
    <name evidence="8" type="ORF">CLUMA_CG001957</name>
</gene>
<dbReference type="GO" id="GO:0005634">
    <property type="term" value="C:nucleus"/>
    <property type="evidence" value="ECO:0007669"/>
    <property type="project" value="TreeGrafter"/>
</dbReference>
<evidence type="ECO:0000256" key="1">
    <source>
        <dbReference type="ARBA" id="ARBA00023015"/>
    </source>
</evidence>
<keyword evidence="1" id="KW-0805">Transcription regulation</keyword>
<dbReference type="Gene3D" id="1.10.880.10">
    <property type="entry name" value="Transcription factor, Skn-1-like, DNA-binding domain"/>
    <property type="match status" value="1"/>
</dbReference>
<dbReference type="PROSITE" id="PS00036">
    <property type="entry name" value="BZIP_BASIC"/>
    <property type="match status" value="1"/>
</dbReference>
<sequence length="1156" mass="128948">MMVDMADDDLLPRMSLLLSPKPIETSAENSSCDEAVKKPVLYSEQLLQLVLALSLLQVDPINYLEWGVSRIHRSGIGPWQLEVAHTPFSDYPYMNRKTYVPLIEDIARYDRVHRSHDVQAYLLNFDNAPPFMAASGGSVNNNNSTSNSTTPNVTDNVDDSSTAAALNLVNLIQDRFQEQGGNVDDIFLQSELLSHTNSESLIDQNLADLSDYDDHQLPHFLAVPTKNEVPDPWDEFVGLRDDASAEDRRLDVRELTLNGTRSPPTFTRTAIIDWNDYLPFVNDTSVDELKKEKKEEEKDAEIVVKKEETDDANEHENNNEVTSNVELTIEEMDLIEVLWKQDVDLGYNPIKPTLNPTQQKETTSEDEIEKLKALLELKADKKSDDDDKDKVDSLGDPWAGLSYTIDTETGEYILQSSGDSGSNELDNLLLEEALQLVDINDLNDNKKDQEENNSEEAAKALKEDNNSAETSDDLEAILENNLKQDDFDFDLNSPLSILLDETDDLDLLTDMMIQPSSTHFQHPRQPNQNYAHCVNSYRQNGYQGRVPLGRTVSMEQRWQDLANLLSFPPAMGMGVGDMSSHAAAAAAHYSPHYPYQTSGAMSQHSQFGHHHHPHPHSHPAVLHNASLAEIASQPTSSHHYSSNLGSAVASSMHLTNSTSETDAGNAAYKMEHDMIYYSQTNPSEMNHTNDGFLNSILNDEDLQLMDMAVNEGMYTMRMLDQNGTNSSTLGPNPQLNQALLGNHMQTNLSSGIGSVASSTQHGSGDRLDASSDSAVSSMGSERVASLSDGEWNEAGSDSAQEYHSRKFIGPYDYRFNNSRMLDANRQPVAQKKHQMYGKRFVHESNVLPPPSLHPHSSIGSDLSSVPNVPLKYEPYEPYAVASNNLDGAASSSSSVIKPPASLMDSEMKYSYSIDFPHNRHLKSGNGNGLASHELINHNHTYTMPHPGPLNGNGATPRPQTRDKKAKKSEEEHMTRDEKRARALHIPISVSFPVQDIINLPMDEFNERLSKYDLSENQLSLIRDIRRRGKNKVAAQNCRKRKLDQIISLADEVKDMKMRKERFLRERDLVLSERQRVKAKFAALYHHVFTNLRDNEGNPYRAEQYSLQQSADGSVVLVPRSSVQNSTENASANGSGSSRNNGHHTGPGSNSNANNFK</sequence>